<dbReference type="EMBL" id="LR798238">
    <property type="protein sequence ID" value="CAB5212326.1"/>
    <property type="molecule type" value="Genomic_DNA"/>
</dbReference>
<gene>
    <name evidence="1" type="ORF">UFOVP194_1</name>
</gene>
<sequence length="72" mass="7494">MALNLNVELPEAELIYKYLLTGQYAEVAPLIDKIKAQVSAQLAAAHANGESTATVVNNAVAAAEQSPEVADA</sequence>
<proteinExistence type="predicted"/>
<accession>A0A6J7WE92</accession>
<organism evidence="1">
    <name type="scientific">uncultured Caudovirales phage</name>
    <dbReference type="NCBI Taxonomy" id="2100421"/>
    <lineage>
        <taxon>Viruses</taxon>
        <taxon>Duplodnaviria</taxon>
        <taxon>Heunggongvirae</taxon>
        <taxon>Uroviricota</taxon>
        <taxon>Caudoviricetes</taxon>
        <taxon>Peduoviridae</taxon>
        <taxon>Maltschvirus</taxon>
        <taxon>Maltschvirus maltsch</taxon>
    </lineage>
</organism>
<name>A0A6J7WE92_9CAUD</name>
<protein>
    <submittedName>
        <fullName evidence="1">Uncharacterized protein</fullName>
    </submittedName>
</protein>
<evidence type="ECO:0000313" key="1">
    <source>
        <dbReference type="EMBL" id="CAB5212326.1"/>
    </source>
</evidence>
<feature type="non-terminal residue" evidence="1">
    <location>
        <position position="72"/>
    </location>
</feature>
<reference evidence="1" key="1">
    <citation type="submission" date="2020-05" db="EMBL/GenBank/DDBJ databases">
        <authorList>
            <person name="Chiriac C."/>
            <person name="Salcher M."/>
            <person name="Ghai R."/>
            <person name="Kavagutti S V."/>
        </authorList>
    </citation>
    <scope>NUCLEOTIDE SEQUENCE</scope>
</reference>